<gene>
    <name evidence="4" type="ORF">MBM_02631</name>
</gene>
<dbReference type="OrthoDB" id="20018at2759"/>
<dbReference type="AlphaFoldDB" id="K1Y2K5"/>
<organism evidence="4 5">
    <name type="scientific">Marssonina brunnea f. sp. multigermtubi (strain MB_m1)</name>
    <name type="common">Marssonina leaf spot fungus</name>
    <dbReference type="NCBI Taxonomy" id="1072389"/>
    <lineage>
        <taxon>Eukaryota</taxon>
        <taxon>Fungi</taxon>
        <taxon>Dikarya</taxon>
        <taxon>Ascomycota</taxon>
        <taxon>Pezizomycotina</taxon>
        <taxon>Leotiomycetes</taxon>
        <taxon>Helotiales</taxon>
        <taxon>Drepanopezizaceae</taxon>
        <taxon>Drepanopeziza</taxon>
    </lineage>
</organism>
<feature type="compositionally biased region" description="Low complexity" evidence="3">
    <location>
        <begin position="26"/>
        <end position="61"/>
    </location>
</feature>
<dbReference type="eggNOG" id="ENOG502S9ZX">
    <property type="taxonomic scope" value="Eukaryota"/>
</dbReference>
<dbReference type="EMBL" id="JH921431">
    <property type="protein sequence ID" value="EKD19394.1"/>
    <property type="molecule type" value="Genomic_DNA"/>
</dbReference>
<evidence type="ECO:0000313" key="4">
    <source>
        <dbReference type="EMBL" id="EKD19394.1"/>
    </source>
</evidence>
<dbReference type="HOGENOM" id="CLU_877378_0_0_1"/>
<dbReference type="InParanoid" id="K1Y2K5"/>
<dbReference type="GO" id="GO:0016197">
    <property type="term" value="P:endosomal transport"/>
    <property type="evidence" value="ECO:0007669"/>
    <property type="project" value="TreeGrafter"/>
</dbReference>
<dbReference type="InterPro" id="IPR009395">
    <property type="entry name" value="BLOC1S1"/>
</dbReference>
<evidence type="ECO:0000313" key="5">
    <source>
        <dbReference type="Proteomes" id="UP000006753"/>
    </source>
</evidence>
<sequence>MSTHASTSSAPPPPLPRPRTVPPSISPSLAPSSHSTTNTHSPSLSASASSASPSIPSTQSPETQRQVAEARAALEASMTNIGSSLDRSLRSRAQNLHANSKQLSKQQADVVRATEGLRRESEKLGKLAAEGGRRVKELGNVQNWAEMLERDFLVLGETLRLVERGSASGSGSESGSSWESGSEEGGIGGGRGGRDGEALPGFEGEWKFEAEDDVYSTMGEGGLHTSGEERAVDADAAVRTIPGLSVTAAMDAEGDTVMDDAEGAHMDKGKGKAVEALADIAVSADPVVGGLTPGPTTTGSGYDPASGPVHTAASTAR</sequence>
<dbReference type="PANTHER" id="PTHR13073">
    <property type="entry name" value="BLOC-1 COMPLEX SUBUNIT 1"/>
    <property type="match status" value="1"/>
</dbReference>
<feature type="compositionally biased region" description="Pro residues" evidence="3">
    <location>
        <begin position="10"/>
        <end position="25"/>
    </location>
</feature>
<feature type="region of interest" description="Disordered" evidence="3">
    <location>
        <begin position="286"/>
        <end position="317"/>
    </location>
</feature>
<feature type="compositionally biased region" description="Low complexity" evidence="3">
    <location>
        <begin position="286"/>
        <end position="299"/>
    </location>
</feature>
<feature type="region of interest" description="Disordered" evidence="3">
    <location>
        <begin position="1"/>
        <end position="70"/>
    </location>
</feature>
<protein>
    <recommendedName>
        <fullName evidence="2">Biogenesis of lysosome-related organelles complex 1 subunit 1</fullName>
    </recommendedName>
</protein>
<dbReference type="KEGG" id="mbe:MBM_02631"/>
<dbReference type="Pfam" id="PF06320">
    <property type="entry name" value="GCN5L1"/>
    <property type="match status" value="1"/>
</dbReference>
<dbReference type="PANTHER" id="PTHR13073:SF0">
    <property type="entry name" value="BIOGENESIS OF LYSOSOME-RELATED ORGANELLES COMPLEX 1 SUBUNIT 1"/>
    <property type="match status" value="1"/>
</dbReference>
<proteinExistence type="inferred from homology"/>
<keyword evidence="5" id="KW-1185">Reference proteome</keyword>
<name>K1Y2K5_MARBU</name>
<dbReference type="STRING" id="1072389.K1Y2K5"/>
<dbReference type="GO" id="GO:0031083">
    <property type="term" value="C:BLOC-1 complex"/>
    <property type="evidence" value="ECO:0007669"/>
    <property type="project" value="InterPro"/>
</dbReference>
<evidence type="ECO:0000256" key="2">
    <source>
        <dbReference type="ARBA" id="ARBA00019577"/>
    </source>
</evidence>
<dbReference type="Proteomes" id="UP000006753">
    <property type="component" value="Unassembled WGS sequence"/>
</dbReference>
<evidence type="ECO:0000256" key="1">
    <source>
        <dbReference type="ARBA" id="ARBA00007133"/>
    </source>
</evidence>
<feature type="region of interest" description="Disordered" evidence="3">
    <location>
        <begin position="165"/>
        <end position="201"/>
    </location>
</feature>
<evidence type="ECO:0000256" key="3">
    <source>
        <dbReference type="SAM" id="MobiDB-lite"/>
    </source>
</evidence>
<accession>K1Y2K5</accession>
<comment type="similarity">
    <text evidence="1">Belongs to the BLOC1S1 family.</text>
</comment>
<feature type="compositionally biased region" description="Low complexity" evidence="3">
    <location>
        <begin position="165"/>
        <end position="180"/>
    </location>
</feature>
<reference evidence="4 5" key="1">
    <citation type="journal article" date="2012" name="BMC Genomics">
        <title>Sequencing the genome of Marssonina brunnea reveals fungus-poplar co-evolution.</title>
        <authorList>
            <person name="Zhu S."/>
            <person name="Cao Y.-Z."/>
            <person name="Jiang C."/>
            <person name="Tan B.-Y."/>
            <person name="Wang Z."/>
            <person name="Feng S."/>
            <person name="Zhang L."/>
            <person name="Su X.-H."/>
            <person name="Brejova B."/>
            <person name="Vinar T."/>
            <person name="Xu M."/>
            <person name="Wang M.-X."/>
            <person name="Zhang S.-G."/>
            <person name="Huang M.-R."/>
            <person name="Wu R."/>
            <person name="Zhou Y."/>
        </authorList>
    </citation>
    <scope>NUCLEOTIDE SEQUENCE [LARGE SCALE GENOMIC DNA]</scope>
    <source>
        <strain evidence="4 5">MB_m1</strain>
    </source>
</reference>